<dbReference type="SUPFAM" id="SSF56784">
    <property type="entry name" value="HAD-like"/>
    <property type="match status" value="1"/>
</dbReference>
<name>A0A7G9W9P6_ALKCA</name>
<dbReference type="AlphaFoldDB" id="A0A7G9W9P6"/>
<proteinExistence type="predicted"/>
<dbReference type="InterPro" id="IPR036412">
    <property type="entry name" value="HAD-like_sf"/>
</dbReference>
<dbReference type="EMBL" id="CP058559">
    <property type="protein sequence ID" value="QNO15408.1"/>
    <property type="molecule type" value="Genomic_DNA"/>
</dbReference>
<keyword evidence="2" id="KW-1185">Reference proteome</keyword>
<sequence>MDGNKGNGLKTMARHFNISIDNTVAIGDERNDIPMFKVAGLSIAMGNAEEEVKMHCDIFKR</sequence>
<evidence type="ECO:0000313" key="1">
    <source>
        <dbReference type="EMBL" id="QNO15408.1"/>
    </source>
</evidence>
<dbReference type="PANTHER" id="PTHR10000">
    <property type="entry name" value="PHOSPHOSERINE PHOSPHATASE"/>
    <property type="match status" value="1"/>
</dbReference>
<protein>
    <submittedName>
        <fullName evidence="1">HAD hydrolase family protein</fullName>
    </submittedName>
</protein>
<dbReference type="InterPro" id="IPR023214">
    <property type="entry name" value="HAD_sf"/>
</dbReference>
<gene>
    <name evidence="1" type="ORF">HYG86_11850</name>
</gene>
<dbReference type="Proteomes" id="UP000516160">
    <property type="component" value="Chromosome"/>
</dbReference>
<dbReference type="GO" id="GO:0000287">
    <property type="term" value="F:magnesium ion binding"/>
    <property type="evidence" value="ECO:0007669"/>
    <property type="project" value="TreeGrafter"/>
</dbReference>
<dbReference type="PANTHER" id="PTHR10000:SF55">
    <property type="entry name" value="5-AMINO-6-(5-PHOSPHO-D-RIBITYLAMINO)URACIL PHOSPHATASE YCSE"/>
    <property type="match status" value="1"/>
</dbReference>
<dbReference type="KEGG" id="acae:HYG86_11850"/>
<dbReference type="GO" id="GO:0016791">
    <property type="term" value="F:phosphatase activity"/>
    <property type="evidence" value="ECO:0007669"/>
    <property type="project" value="TreeGrafter"/>
</dbReference>
<accession>A0A7G9W9P6</accession>
<dbReference type="Gene3D" id="3.40.50.1000">
    <property type="entry name" value="HAD superfamily/HAD-like"/>
    <property type="match status" value="1"/>
</dbReference>
<dbReference type="GO" id="GO:0005829">
    <property type="term" value="C:cytosol"/>
    <property type="evidence" value="ECO:0007669"/>
    <property type="project" value="TreeGrafter"/>
</dbReference>
<evidence type="ECO:0000313" key="2">
    <source>
        <dbReference type="Proteomes" id="UP000516160"/>
    </source>
</evidence>
<reference evidence="1 2" key="1">
    <citation type="submission" date="2020-07" db="EMBL/GenBank/DDBJ databases">
        <title>Alkalicella. sp. LB2 genome.</title>
        <authorList>
            <person name="Postec A."/>
            <person name="Quemeneur M."/>
        </authorList>
    </citation>
    <scope>NUCLEOTIDE SEQUENCE [LARGE SCALE GENOMIC DNA]</scope>
    <source>
        <strain evidence="1 2">LB2</strain>
    </source>
</reference>
<keyword evidence="1" id="KW-0378">Hydrolase</keyword>
<organism evidence="1 2">
    <name type="scientific">Alkalicella caledoniensis</name>
    <dbReference type="NCBI Taxonomy" id="2731377"/>
    <lineage>
        <taxon>Bacteria</taxon>
        <taxon>Bacillati</taxon>
        <taxon>Bacillota</taxon>
        <taxon>Clostridia</taxon>
        <taxon>Eubacteriales</taxon>
        <taxon>Proteinivoracaceae</taxon>
        <taxon>Alkalicella</taxon>
    </lineage>
</organism>
<dbReference type="Pfam" id="PF08282">
    <property type="entry name" value="Hydrolase_3"/>
    <property type="match status" value="1"/>
</dbReference>